<evidence type="ECO:0000313" key="5">
    <source>
        <dbReference type="EMBL" id="OZJ04609.1"/>
    </source>
</evidence>
<dbReference type="OrthoDB" id="10253115at2759"/>
<protein>
    <recommendedName>
        <fullName evidence="7">Acyl-CoA synthetase YngI</fullName>
    </recommendedName>
</protein>
<dbReference type="EMBL" id="MVBO01000034">
    <property type="protein sequence ID" value="OZJ04609.1"/>
    <property type="molecule type" value="Genomic_DNA"/>
</dbReference>
<dbReference type="PANTHER" id="PTHR43201">
    <property type="entry name" value="ACYL-COA SYNTHETASE"/>
    <property type="match status" value="1"/>
</dbReference>
<name>A0A261Y1V8_9FUNG</name>
<evidence type="ECO:0000256" key="1">
    <source>
        <dbReference type="ARBA" id="ARBA00006432"/>
    </source>
</evidence>
<keyword evidence="6" id="KW-1185">Reference proteome</keyword>
<dbReference type="Pfam" id="PF13193">
    <property type="entry name" value="AMP-binding_C"/>
    <property type="match status" value="1"/>
</dbReference>
<dbReference type="InterPro" id="IPR000873">
    <property type="entry name" value="AMP-dep_synth/lig_dom"/>
</dbReference>
<evidence type="ECO:0000313" key="6">
    <source>
        <dbReference type="Proteomes" id="UP000242875"/>
    </source>
</evidence>
<dbReference type="FunFam" id="3.30.300.30:FF:000008">
    <property type="entry name" value="2,3-dihydroxybenzoate-AMP ligase"/>
    <property type="match status" value="1"/>
</dbReference>
<dbReference type="InterPro" id="IPR025110">
    <property type="entry name" value="AMP-bd_C"/>
</dbReference>
<comment type="similarity">
    <text evidence="1">Belongs to the ATP-dependent AMP-binding enzyme family.</text>
</comment>
<gene>
    <name evidence="5" type="ORF">BZG36_02031</name>
</gene>
<dbReference type="Gene3D" id="2.30.38.10">
    <property type="entry name" value="Luciferase, Domain 3"/>
    <property type="match status" value="1"/>
</dbReference>
<dbReference type="PANTHER" id="PTHR43201:SF30">
    <property type="entry name" value="AMP-DEPENDENT SYNTHETASE_LIGASE DOMAIN-CONTAINING PROTEIN"/>
    <property type="match status" value="1"/>
</dbReference>
<feature type="domain" description="AMP-binding enzyme C-terminal" evidence="4">
    <location>
        <begin position="510"/>
        <end position="590"/>
    </location>
</feature>
<dbReference type="PROSITE" id="PS00455">
    <property type="entry name" value="AMP_BINDING"/>
    <property type="match status" value="1"/>
</dbReference>
<dbReference type="Pfam" id="PF00501">
    <property type="entry name" value="AMP-binding"/>
    <property type="match status" value="1"/>
</dbReference>
<evidence type="ECO:0000259" key="3">
    <source>
        <dbReference type="Pfam" id="PF00501"/>
    </source>
</evidence>
<evidence type="ECO:0000259" key="4">
    <source>
        <dbReference type="Pfam" id="PF13193"/>
    </source>
</evidence>
<dbReference type="GO" id="GO:0006631">
    <property type="term" value="P:fatty acid metabolic process"/>
    <property type="evidence" value="ECO:0007669"/>
    <property type="project" value="TreeGrafter"/>
</dbReference>
<dbReference type="GO" id="GO:0031956">
    <property type="term" value="F:medium-chain fatty acid-CoA ligase activity"/>
    <property type="evidence" value="ECO:0007669"/>
    <property type="project" value="TreeGrafter"/>
</dbReference>
<evidence type="ECO:0000256" key="2">
    <source>
        <dbReference type="ARBA" id="ARBA00022598"/>
    </source>
</evidence>
<dbReference type="InterPro" id="IPR020845">
    <property type="entry name" value="AMP-binding_CS"/>
</dbReference>
<proteinExistence type="inferred from homology"/>
<dbReference type="AlphaFoldDB" id="A0A261Y1V8"/>
<comment type="caution">
    <text evidence="5">The sequence shown here is derived from an EMBL/GenBank/DDBJ whole genome shotgun (WGS) entry which is preliminary data.</text>
</comment>
<sequence length="607" mass="67328">MASAWRRLWLLQQYTAQVKRISFRAFASTTAVHQPVELSYVKGSTATPLSEATIGEHWDGIVSKYGDRVGLVSKHENNLRWSFREFDEHVSQLGRALYASGLRKGDRLGVYMLNNSAWMTLQYATAKMGIILVTINPGYKVKELEDALNLVGCKALVTVPEFKTSKYLEMIKELIPNIDAVPPNEIVSERLPDLKQVIFVDNKTLDMKSLPKGVTLYEELYHSGSAFSSVEDPIRKVGSSLHNRDIINIQFTSGTTGKPKGVSLSHRNILNNGISIGDRMRLTEVDSICLPVPLFHCFGLVLGSLAAITHGASIVLPSQGFEPEAALRAVQEEKCTALHGVPTMFITEMNHPSFDRYDLSSLRTGISAGSPAPIEVMKDVMTRMHMKEITICYGMTETSPVTFQSETTDGIRERCETVGRVLDHVEAKVIDPSTNEMLPRGVPGELLTRGYPVMEGGYWNSKAQTDEAIDADGWMHTGDAASIDEQGYCRIVGRIKDLIIRGGENIHPLEVENLLFQHTDIENVSVVGVPDKVYGEQVCAWIIPKRHAKTPNVQDIQAFCTDKIAKHKIPKYVLIPDDLEEGFPKTGSGKIMKHVLRAKSRAKLGLD</sequence>
<dbReference type="InterPro" id="IPR045851">
    <property type="entry name" value="AMP-bd_C_sf"/>
</dbReference>
<reference evidence="5 6" key="1">
    <citation type="journal article" date="2017" name="Mycologia">
        <title>Bifiguratus adelaidae, gen. et sp. nov., a new member of Mucoromycotina in endophytic and soil-dwelling habitats.</title>
        <authorList>
            <person name="Torres-Cruz T.J."/>
            <person name="Billingsley Tobias T.L."/>
            <person name="Almatruk M."/>
            <person name="Hesse C."/>
            <person name="Kuske C.R."/>
            <person name="Desiro A."/>
            <person name="Benucci G.M."/>
            <person name="Bonito G."/>
            <person name="Stajich J.E."/>
            <person name="Dunlap C."/>
            <person name="Arnold A.E."/>
            <person name="Porras-Alfaro A."/>
        </authorList>
    </citation>
    <scope>NUCLEOTIDE SEQUENCE [LARGE SCALE GENOMIC DNA]</scope>
    <source>
        <strain evidence="5 6">AZ0501</strain>
    </source>
</reference>
<dbReference type="Gene3D" id="3.30.300.30">
    <property type="match status" value="1"/>
</dbReference>
<dbReference type="FunFam" id="3.40.50.12780:FF:000003">
    <property type="entry name" value="Long-chain-fatty-acid--CoA ligase FadD"/>
    <property type="match status" value="1"/>
</dbReference>
<keyword evidence="2" id="KW-0436">Ligase</keyword>
<evidence type="ECO:0008006" key="7">
    <source>
        <dbReference type="Google" id="ProtNLM"/>
    </source>
</evidence>
<organism evidence="5 6">
    <name type="scientific">Bifiguratus adelaidae</name>
    <dbReference type="NCBI Taxonomy" id="1938954"/>
    <lineage>
        <taxon>Eukaryota</taxon>
        <taxon>Fungi</taxon>
        <taxon>Fungi incertae sedis</taxon>
        <taxon>Mucoromycota</taxon>
        <taxon>Mucoromycotina</taxon>
        <taxon>Endogonomycetes</taxon>
        <taxon>Endogonales</taxon>
        <taxon>Endogonales incertae sedis</taxon>
        <taxon>Bifiguratus</taxon>
    </lineage>
</organism>
<dbReference type="SUPFAM" id="SSF56801">
    <property type="entry name" value="Acetyl-CoA synthetase-like"/>
    <property type="match status" value="1"/>
</dbReference>
<dbReference type="CDD" id="cd05917">
    <property type="entry name" value="FACL_like_2"/>
    <property type="match status" value="1"/>
</dbReference>
<dbReference type="Gene3D" id="3.40.50.980">
    <property type="match status" value="2"/>
</dbReference>
<feature type="domain" description="AMP-dependent synthetase/ligase" evidence="3">
    <location>
        <begin position="63"/>
        <end position="456"/>
    </location>
</feature>
<dbReference type="Proteomes" id="UP000242875">
    <property type="component" value="Unassembled WGS sequence"/>
</dbReference>
<accession>A0A261Y1V8</accession>